<dbReference type="InterPro" id="IPR036055">
    <property type="entry name" value="LDL_receptor-like_sf"/>
</dbReference>
<dbReference type="PROSITE" id="PS01209">
    <property type="entry name" value="LDLRA_1"/>
    <property type="match status" value="1"/>
</dbReference>
<evidence type="ECO:0000313" key="18">
    <source>
        <dbReference type="Proteomes" id="UP001219518"/>
    </source>
</evidence>
<feature type="repeat" description="LDL-receptor class B" evidence="12">
    <location>
        <begin position="481"/>
        <end position="525"/>
    </location>
</feature>
<feature type="repeat" description="LDL-receptor class B" evidence="12">
    <location>
        <begin position="172"/>
        <end position="217"/>
    </location>
</feature>
<feature type="region of interest" description="Disordered" evidence="13">
    <location>
        <begin position="1567"/>
        <end position="1666"/>
    </location>
</feature>
<keyword evidence="14" id="KW-0812">Transmembrane</keyword>
<protein>
    <submittedName>
        <fullName evidence="17">Low-density lipoprotein receptor-related protein 6</fullName>
    </submittedName>
</protein>
<dbReference type="Gene3D" id="2.10.25.10">
    <property type="entry name" value="Laminin"/>
    <property type="match status" value="1"/>
</dbReference>
<feature type="domain" description="EGF-like" evidence="16">
    <location>
        <begin position="923"/>
        <end position="983"/>
    </location>
</feature>
<organism evidence="17 18">
    <name type="scientific">Frankliniella fusca</name>
    <dbReference type="NCBI Taxonomy" id="407009"/>
    <lineage>
        <taxon>Eukaryota</taxon>
        <taxon>Metazoa</taxon>
        <taxon>Ecdysozoa</taxon>
        <taxon>Arthropoda</taxon>
        <taxon>Hexapoda</taxon>
        <taxon>Insecta</taxon>
        <taxon>Pterygota</taxon>
        <taxon>Neoptera</taxon>
        <taxon>Paraneoptera</taxon>
        <taxon>Thysanoptera</taxon>
        <taxon>Terebrantia</taxon>
        <taxon>Thripoidea</taxon>
        <taxon>Thripidae</taxon>
        <taxon>Frankliniella</taxon>
    </lineage>
</organism>
<evidence type="ECO:0000256" key="3">
    <source>
        <dbReference type="ARBA" id="ARBA00022536"/>
    </source>
</evidence>
<dbReference type="InterPro" id="IPR011042">
    <property type="entry name" value="6-blade_b-propeller_TolB-like"/>
</dbReference>
<name>A0AAE1LNX3_9NEOP</name>
<evidence type="ECO:0000259" key="16">
    <source>
        <dbReference type="SMART" id="SM00181"/>
    </source>
</evidence>
<dbReference type="InterPro" id="IPR002172">
    <property type="entry name" value="LDrepeatLR_classA_rpt"/>
</dbReference>
<feature type="repeat" description="LDL-receptor class B" evidence="12">
    <location>
        <begin position="702"/>
        <end position="744"/>
    </location>
</feature>
<feature type="transmembrane region" description="Helical" evidence="14">
    <location>
        <begin position="1405"/>
        <end position="1425"/>
    </location>
</feature>
<keyword evidence="18" id="KW-1185">Reference proteome</keyword>
<evidence type="ECO:0000256" key="14">
    <source>
        <dbReference type="SAM" id="Phobius"/>
    </source>
</evidence>
<reference evidence="17" key="2">
    <citation type="journal article" date="2023" name="BMC Genomics">
        <title>Pest status, molecular evolution, and epigenetic factors derived from the genome assembly of Frankliniella fusca, a thysanopteran phytovirus vector.</title>
        <authorList>
            <person name="Catto M.A."/>
            <person name="Labadie P.E."/>
            <person name="Jacobson A.L."/>
            <person name="Kennedy G.G."/>
            <person name="Srinivasan R."/>
            <person name="Hunt B.G."/>
        </authorList>
    </citation>
    <scope>NUCLEOTIDE SEQUENCE</scope>
    <source>
        <strain evidence="17">PL_HMW_Pooled</strain>
    </source>
</reference>
<evidence type="ECO:0000256" key="15">
    <source>
        <dbReference type="SAM" id="SignalP"/>
    </source>
</evidence>
<keyword evidence="8 11" id="KW-1015">Disulfide bond</keyword>
<feature type="compositionally biased region" description="Low complexity" evidence="13">
    <location>
        <begin position="1542"/>
        <end position="1552"/>
    </location>
</feature>
<keyword evidence="17" id="KW-0449">Lipoprotein</keyword>
<comment type="caution">
    <text evidence="11">Lacks conserved residue(s) required for the propagation of feature annotation.</text>
</comment>
<dbReference type="SMART" id="SM00181">
    <property type="entry name" value="EGF"/>
    <property type="match status" value="4"/>
</dbReference>
<feature type="domain" description="EGF-like" evidence="16">
    <location>
        <begin position="618"/>
        <end position="656"/>
    </location>
</feature>
<dbReference type="SUPFAM" id="SSF57196">
    <property type="entry name" value="EGF/Laminin"/>
    <property type="match status" value="3"/>
</dbReference>
<feature type="compositionally biased region" description="Pro residues" evidence="13">
    <location>
        <begin position="1626"/>
        <end position="1641"/>
    </location>
</feature>
<feature type="signal peptide" evidence="15">
    <location>
        <begin position="1"/>
        <end position="26"/>
    </location>
</feature>
<feature type="repeat" description="LDL-receptor class B" evidence="12">
    <location>
        <begin position="831"/>
        <end position="875"/>
    </location>
</feature>
<feature type="repeat" description="LDL-receptor class B" evidence="12">
    <location>
        <begin position="81"/>
        <end position="128"/>
    </location>
</feature>
<comment type="caution">
    <text evidence="17">The sequence shown here is derived from an EMBL/GenBank/DDBJ whole genome shotgun (WGS) entry which is preliminary data.</text>
</comment>
<dbReference type="SMART" id="SM00135">
    <property type="entry name" value="LY"/>
    <property type="match status" value="20"/>
</dbReference>
<evidence type="ECO:0000256" key="4">
    <source>
        <dbReference type="ARBA" id="ARBA00022583"/>
    </source>
</evidence>
<evidence type="ECO:0000256" key="5">
    <source>
        <dbReference type="ARBA" id="ARBA00022729"/>
    </source>
</evidence>
<evidence type="ECO:0000256" key="1">
    <source>
        <dbReference type="ARBA" id="ARBA00004251"/>
    </source>
</evidence>
<feature type="chain" id="PRO_5042214355" evidence="15">
    <location>
        <begin position="27"/>
        <end position="1666"/>
    </location>
</feature>
<feature type="region of interest" description="Disordered" evidence="13">
    <location>
        <begin position="1470"/>
        <end position="1552"/>
    </location>
</feature>
<dbReference type="Pfam" id="PF00058">
    <property type="entry name" value="Ldl_recept_b"/>
    <property type="match status" value="9"/>
</dbReference>
<keyword evidence="6" id="KW-0677">Repeat</keyword>
<keyword evidence="14" id="KW-1133">Transmembrane helix</keyword>
<dbReference type="SUPFAM" id="SSF63825">
    <property type="entry name" value="YWTD domain"/>
    <property type="match status" value="4"/>
</dbReference>
<dbReference type="InterPro" id="IPR000033">
    <property type="entry name" value="LDLR_classB_rpt"/>
</dbReference>
<dbReference type="FunFam" id="2.120.10.30:FF:000001">
    <property type="entry name" value="Low-density lipoprotein receptor-related protein 6"/>
    <property type="match status" value="2"/>
</dbReference>
<evidence type="ECO:0000256" key="9">
    <source>
        <dbReference type="ARBA" id="ARBA00023170"/>
    </source>
</evidence>
<proteinExistence type="predicted"/>
<comment type="subcellular location">
    <subcellularLocation>
        <location evidence="1">Cell membrane</location>
        <topology evidence="1">Single-pass type I membrane protein</topology>
    </subcellularLocation>
</comment>
<evidence type="ECO:0000256" key="8">
    <source>
        <dbReference type="ARBA" id="ARBA00023157"/>
    </source>
</evidence>
<dbReference type="GO" id="GO:0005886">
    <property type="term" value="C:plasma membrane"/>
    <property type="evidence" value="ECO:0007669"/>
    <property type="project" value="UniProtKB-SubCell"/>
</dbReference>
<feature type="repeat" description="LDL-receptor class B" evidence="12">
    <location>
        <begin position="218"/>
        <end position="260"/>
    </location>
</feature>
<dbReference type="Pfam" id="PF00057">
    <property type="entry name" value="Ldl_recept_a"/>
    <property type="match status" value="2"/>
</dbReference>
<evidence type="ECO:0000313" key="17">
    <source>
        <dbReference type="EMBL" id="KAK3924967.1"/>
    </source>
</evidence>
<keyword evidence="9 17" id="KW-0675">Receptor</keyword>
<feature type="domain" description="EGF-like" evidence="16">
    <location>
        <begin position="1260"/>
        <end position="1299"/>
    </location>
</feature>
<dbReference type="Gene3D" id="2.120.10.30">
    <property type="entry name" value="TolB, C-terminal domain"/>
    <property type="match status" value="4"/>
</dbReference>
<dbReference type="Gene3D" id="4.10.400.10">
    <property type="entry name" value="Low-density Lipoprotein Receptor"/>
    <property type="match status" value="2"/>
</dbReference>
<keyword evidence="3" id="KW-0245">EGF-like domain</keyword>
<dbReference type="Pfam" id="PF14670">
    <property type="entry name" value="FXa_inhibition"/>
    <property type="match status" value="3"/>
</dbReference>
<dbReference type="SUPFAM" id="SSF57424">
    <property type="entry name" value="LDL receptor-like module"/>
    <property type="match status" value="2"/>
</dbReference>
<dbReference type="PROSITE" id="PS51120">
    <property type="entry name" value="LDLRB"/>
    <property type="match status" value="14"/>
</dbReference>
<gene>
    <name evidence="17" type="ORF">KUF71_013240</name>
</gene>
<sequence>MHIRLLAERLTILVALVSIPTLKTLCDNCCFIFLGYPNLLFTTSKDIRLANVSARSSSSRVSFIVKDLQEGAAVDYHYAKGLVCWTDHGLEMIQCINYNGTTNSATNRVAIVTSGLVSPDGLAIDWLTHKIYWIDTETNRIEVATLNGQYRKVLFWEDIDQPRAIALVPQESLMFWTDWGEVPKIERAGMNGDHSTRTVIVKENIFWPNGLTVDFSTRTLYWLDGRLKFIESMDFTGHKRKRILDKGVLYPYALSLFKNVLYWTDWKTWSIHVFDKSAGNGPKEMIHGENVPMDIKVWDPARQPLSPTPCDNNNAGCSHLCLLSPAAPGYTCGCPTGVRLMNNHTCYDDVHEILLLVQLTEIAQISLDTPDYSSITLPLKGLKHPIAIDFDPVEKFLYWTDDDARGIRRARLDGSGQQDVVISEVEQPDGIAIDAVGRNIYWTDTGTDRIEVARLDGSYRTALITEHLVEPRAIVVAPEKGLMFWSDWNEKAPKIERAAMDGSQRVIIVTEQLGWPNGLAMDHERSLLYWCDAKTDKIEVVNFDGSDRMAVVSEKLPHAFGLSLLGDFIYWTDWQRRSIDRVNRFTRQSGSRQTLADQMPNVMGLKAVRLSDPIPTSPCSKDNGGCSQLCLNRPNNDYVCTCQIGQELSSDGRTCVVPEAFILFARKENIGHISIENANTSSVIPISGIKDVSALDYNLQDNFMYWTDVKLKSISRAFLNGSEVEHVIEIGLDSPEGMVVDWIANNIYWADTGSKRIEVARLNGKSRKVLIWQDIDEPRSLALDPQEGYMYWTEWGGAGSLERAALDGSLRSTLINRLGRASGLTIDLTGRRMYWTELHGAQAAIESSDLDGKNRRVLVSRDTGRPYAITQYQDYIYWTDWDSGVIERADKATGLNRTTIYQHLDHVTDMVVYHRSYQTGTNACSSNNGNCSHLCLALPAASPSSSVDLDTVPHVSSTGHYTYTHRCGCPTHYTLAFDGTTCHAPESFLLFSQKNALTRLIPSGEDCPDVILPIQGVKQVKAVEYDPLTQFVYWIDNRQEVIRRSRDNGSESSVFVGSRADGPEQYPNDLALDPISHLLFWTCADTNAINVTRLDNTSSQPLGAVVRGEGLKPRLLAIHSIRSLLFWSDVGGSMARVMMARYDGKNQTVVADNIESVTALTVDQGEKGERVYWAQPRVIESAALDGSDRKTLISSGLMQVSHIAVFGNYLYFVDNDHQTLTRVHKITGENAFHVQAPKLPSLTDLVSVSVPSPQLISHHPCGPGQGHGACSHLCMPSETGRVCGCPIGMSLAEDGKTCVDCGINHFTCASGNKDCIPASWRCDGQPDCSDSSDEINCPQCGPEFVACRSGSTRCIEKERRCDSIKDCMDGSDELSCQDPSNVINVIGPNTQPGEIASFAADSNSYLTLLCFVGLAIVFTFVFGLIGARKCRKSVAHGDDGLDPADPAHDPLSPQGAGALSALGCGAGSGTGTGPRGVASGRAANGTRSISLSTGGHGHGHGAHHGTLALKGQHLQAQAVRMSAMNSGSTSGSPSYHRSHITGASSSSASGGANNAALLSSSSLLCYPRETLNPPPSPATTSDSTRRAESRLYRPYRHYRAMNQPPPPTPCSTDVCDESDYRYDSDPFPPPPTPAPSCPPSPSSRSSTYFNPLPPPPSPSPTGRCDC</sequence>
<dbReference type="GO" id="GO:0006897">
    <property type="term" value="P:endocytosis"/>
    <property type="evidence" value="ECO:0007669"/>
    <property type="project" value="UniProtKB-KW"/>
</dbReference>
<keyword evidence="7 14" id="KW-0472">Membrane</keyword>
<dbReference type="CDD" id="cd00112">
    <property type="entry name" value="LDLa"/>
    <property type="match status" value="2"/>
</dbReference>
<evidence type="ECO:0000256" key="10">
    <source>
        <dbReference type="ARBA" id="ARBA00023180"/>
    </source>
</evidence>
<accession>A0AAE1LNX3</accession>
<dbReference type="InterPro" id="IPR000742">
    <property type="entry name" value="EGF"/>
</dbReference>
<feature type="repeat" description="LDL-receptor class B" evidence="12">
    <location>
        <begin position="788"/>
        <end position="830"/>
    </location>
</feature>
<feature type="repeat" description="LDL-receptor class B" evidence="12">
    <location>
        <begin position="395"/>
        <end position="437"/>
    </location>
</feature>
<feature type="compositionally biased region" description="Polar residues" evidence="13">
    <location>
        <begin position="1523"/>
        <end position="1535"/>
    </location>
</feature>
<dbReference type="SMART" id="SM00192">
    <property type="entry name" value="LDLa"/>
    <property type="match status" value="2"/>
</dbReference>
<dbReference type="FunFam" id="2.120.10.30:FF:000008">
    <property type="entry name" value="Low-density lipoprotein receptor-related protein 4"/>
    <property type="match status" value="1"/>
</dbReference>
<evidence type="ECO:0000256" key="2">
    <source>
        <dbReference type="ARBA" id="ARBA00022475"/>
    </source>
</evidence>
<feature type="repeat" description="LDL-receptor class B" evidence="12">
    <location>
        <begin position="438"/>
        <end position="480"/>
    </location>
</feature>
<dbReference type="EMBL" id="JAHWGI010001208">
    <property type="protein sequence ID" value="KAK3924967.1"/>
    <property type="molecule type" value="Genomic_DNA"/>
</dbReference>
<dbReference type="PROSITE" id="PS50068">
    <property type="entry name" value="LDLRA_2"/>
    <property type="match status" value="2"/>
</dbReference>
<feature type="repeat" description="LDL-receptor class B" evidence="12">
    <location>
        <begin position="1169"/>
        <end position="1209"/>
    </location>
</feature>
<evidence type="ECO:0000256" key="13">
    <source>
        <dbReference type="SAM" id="MobiDB-lite"/>
    </source>
</evidence>
<feature type="repeat" description="LDL-receptor class B" evidence="12">
    <location>
        <begin position="1030"/>
        <end position="1076"/>
    </location>
</feature>
<keyword evidence="2" id="KW-1003">Cell membrane</keyword>
<feature type="disulfide bond" evidence="11">
    <location>
        <begin position="1322"/>
        <end position="1337"/>
    </location>
</feature>
<keyword evidence="10" id="KW-0325">Glycoprotein</keyword>
<feature type="repeat" description="LDL-receptor class B" evidence="12">
    <location>
        <begin position="745"/>
        <end position="787"/>
    </location>
</feature>
<keyword evidence="4" id="KW-0254">Endocytosis</keyword>
<keyword evidence="5 15" id="KW-0732">Signal</keyword>
<evidence type="ECO:0000256" key="6">
    <source>
        <dbReference type="ARBA" id="ARBA00022737"/>
    </source>
</evidence>
<dbReference type="PRINTS" id="PR00261">
    <property type="entry name" value="LDLRECEPTOR"/>
</dbReference>
<feature type="repeat" description="LDL-receptor class B" evidence="12">
    <location>
        <begin position="526"/>
        <end position="568"/>
    </location>
</feature>
<evidence type="ECO:0000256" key="12">
    <source>
        <dbReference type="PROSITE-ProRule" id="PRU00461"/>
    </source>
</evidence>
<dbReference type="Proteomes" id="UP001219518">
    <property type="component" value="Unassembled WGS sequence"/>
</dbReference>
<dbReference type="InterPro" id="IPR050778">
    <property type="entry name" value="Cueball_EGF_LRP_Nidogen"/>
</dbReference>
<feature type="repeat" description="LDL-receptor class B" evidence="12">
    <location>
        <begin position="129"/>
        <end position="171"/>
    </location>
</feature>
<feature type="domain" description="EGF-like" evidence="16">
    <location>
        <begin position="309"/>
        <end position="347"/>
    </location>
</feature>
<evidence type="ECO:0000256" key="7">
    <source>
        <dbReference type="ARBA" id="ARBA00023136"/>
    </source>
</evidence>
<dbReference type="PANTHER" id="PTHR46513">
    <property type="entry name" value="VITELLOGENIN RECEPTOR-LIKE PROTEIN-RELATED-RELATED"/>
    <property type="match status" value="1"/>
</dbReference>
<feature type="disulfide bond" evidence="11">
    <location>
        <begin position="1361"/>
        <end position="1376"/>
    </location>
</feature>
<dbReference type="PANTHER" id="PTHR46513:SF41">
    <property type="entry name" value="LOW-DENSITY LIPOPROTEIN RECEPTOR-RELATED PROTEIN"/>
    <property type="match status" value="1"/>
</dbReference>
<reference evidence="17" key="1">
    <citation type="submission" date="2021-07" db="EMBL/GenBank/DDBJ databases">
        <authorList>
            <person name="Catto M.A."/>
            <person name="Jacobson A."/>
            <person name="Kennedy G."/>
            <person name="Labadie P."/>
            <person name="Hunt B.G."/>
            <person name="Srinivasan R."/>
        </authorList>
    </citation>
    <scope>NUCLEOTIDE SEQUENCE</scope>
    <source>
        <strain evidence="17">PL_HMW_Pooled</strain>
        <tissue evidence="17">Head</tissue>
    </source>
</reference>
<evidence type="ECO:0000256" key="11">
    <source>
        <dbReference type="PROSITE-ProRule" id="PRU00124"/>
    </source>
</evidence>
<dbReference type="InterPro" id="IPR023415">
    <property type="entry name" value="LDLR_class-A_CS"/>
</dbReference>